<protein>
    <submittedName>
        <fullName evidence="1">Uncharacterized protein</fullName>
    </submittedName>
</protein>
<accession>A0A101LVU3</accession>
<proteinExistence type="predicted"/>
<name>A0A101LVU3_PICGL</name>
<organism evidence="1">
    <name type="scientific">Picea glauca</name>
    <name type="common">White spruce</name>
    <name type="synonym">Pinus glauca</name>
    <dbReference type="NCBI Taxonomy" id="3330"/>
    <lineage>
        <taxon>Eukaryota</taxon>
        <taxon>Viridiplantae</taxon>
        <taxon>Streptophyta</taxon>
        <taxon>Embryophyta</taxon>
        <taxon>Tracheophyta</taxon>
        <taxon>Spermatophyta</taxon>
        <taxon>Pinopsida</taxon>
        <taxon>Pinidae</taxon>
        <taxon>Conifers I</taxon>
        <taxon>Pinales</taxon>
        <taxon>Pinaceae</taxon>
        <taxon>Picea</taxon>
    </lineage>
</organism>
<dbReference type="EMBL" id="LKAM01000012">
    <property type="protein sequence ID" value="KUM46304.1"/>
    <property type="molecule type" value="Genomic_DNA"/>
</dbReference>
<evidence type="ECO:0000313" key="1">
    <source>
        <dbReference type="EMBL" id="KUM46304.1"/>
    </source>
</evidence>
<geneLocation type="mitochondrion" evidence="1"/>
<gene>
    <name evidence="1" type="ORF">ABT39_MTgene1810</name>
</gene>
<comment type="caution">
    <text evidence="1">The sequence shown here is derived from an EMBL/GenBank/DDBJ whole genome shotgun (WGS) entry which is preliminary data.</text>
</comment>
<reference evidence="1" key="1">
    <citation type="journal article" date="2015" name="Genome Biol. Evol.">
        <title>Organellar Genomes of White Spruce (Picea glauca): Assembly and Annotation.</title>
        <authorList>
            <person name="Jackman S.D."/>
            <person name="Warren R.L."/>
            <person name="Gibb E.A."/>
            <person name="Vandervalk B.P."/>
            <person name="Mohamadi H."/>
            <person name="Chu J."/>
            <person name="Raymond A."/>
            <person name="Pleasance S."/>
            <person name="Coope R."/>
            <person name="Wildung M.R."/>
            <person name="Ritland C.E."/>
            <person name="Bousquet J."/>
            <person name="Jones S.J."/>
            <person name="Bohlmann J."/>
            <person name="Birol I."/>
        </authorList>
    </citation>
    <scope>NUCLEOTIDE SEQUENCE [LARGE SCALE GENOMIC DNA]</scope>
    <source>
        <tissue evidence="1">Flushing bud</tissue>
    </source>
</reference>
<keyword evidence="1" id="KW-0496">Mitochondrion</keyword>
<dbReference type="AlphaFoldDB" id="A0A101LVU3"/>
<sequence length="85" mass="9803">MLLHFLFSHHIGPELSTPTPATLPFIFDPVSQSSNPILSFPKFLYVAQWRLVPYTTLATSDPRYVNFARCDVKFRRLHLTPSLGW</sequence>